<dbReference type="EMBL" id="JAIZAY010000011">
    <property type="protein sequence ID" value="KAJ8033337.1"/>
    <property type="molecule type" value="Genomic_DNA"/>
</dbReference>
<feature type="compositionally biased region" description="Low complexity" evidence="1">
    <location>
        <begin position="163"/>
        <end position="179"/>
    </location>
</feature>
<organism evidence="2 3">
    <name type="scientific">Holothuria leucospilota</name>
    <name type="common">Black long sea cucumber</name>
    <name type="synonym">Mertensiothuria leucospilota</name>
    <dbReference type="NCBI Taxonomy" id="206669"/>
    <lineage>
        <taxon>Eukaryota</taxon>
        <taxon>Metazoa</taxon>
        <taxon>Echinodermata</taxon>
        <taxon>Eleutherozoa</taxon>
        <taxon>Echinozoa</taxon>
        <taxon>Holothuroidea</taxon>
        <taxon>Aspidochirotacea</taxon>
        <taxon>Aspidochirotida</taxon>
        <taxon>Holothuriidae</taxon>
        <taxon>Holothuria</taxon>
    </lineage>
</organism>
<keyword evidence="3" id="KW-1185">Reference proteome</keyword>
<evidence type="ECO:0000313" key="3">
    <source>
        <dbReference type="Proteomes" id="UP001152320"/>
    </source>
</evidence>
<gene>
    <name evidence="2" type="ORF">HOLleu_23542</name>
</gene>
<dbReference type="AlphaFoldDB" id="A0A9Q1BV65"/>
<reference evidence="2" key="1">
    <citation type="submission" date="2021-10" db="EMBL/GenBank/DDBJ databases">
        <title>Tropical sea cucumber genome reveals ecological adaptation and Cuvierian tubules defense mechanism.</title>
        <authorList>
            <person name="Chen T."/>
        </authorList>
    </citation>
    <scope>NUCLEOTIDE SEQUENCE</scope>
    <source>
        <strain evidence="2">Nanhai2018</strain>
        <tissue evidence="2">Muscle</tissue>
    </source>
</reference>
<feature type="compositionally biased region" description="Basic and acidic residues" evidence="1">
    <location>
        <begin position="149"/>
        <end position="158"/>
    </location>
</feature>
<dbReference type="Proteomes" id="UP001152320">
    <property type="component" value="Chromosome 11"/>
</dbReference>
<name>A0A9Q1BV65_HOLLE</name>
<feature type="region of interest" description="Disordered" evidence="1">
    <location>
        <begin position="149"/>
        <end position="182"/>
    </location>
</feature>
<dbReference type="OrthoDB" id="10056584at2759"/>
<evidence type="ECO:0000313" key="2">
    <source>
        <dbReference type="EMBL" id="KAJ8033337.1"/>
    </source>
</evidence>
<sequence>MDSTAGFEHLPLVLLGIRSSIKEDLGHSASEMVFGTTLRLPGQFFDKPDGSALLDPSYYVHRLKSAMTSLIPTSPHVPTNRTTHVNANLNTCTQVFIRRDAVRKPLQPPYDGPFKVLERNDKVFQLDVNGRHETLSIDRLKAAHFEPDVDGPITDHSDPAPPVSIASSPSTTTTPVRTTRSGRRVYWRKRHLDPTATC</sequence>
<dbReference type="PANTHER" id="PTHR38681">
    <property type="entry name" value="RETROVIRUS-RELATED POL POLYPROTEIN FROM TRANSPOSON 412-LIKE PROTEIN-RELATED"/>
    <property type="match status" value="1"/>
</dbReference>
<dbReference type="PANTHER" id="PTHR38681:SF1">
    <property type="entry name" value="RETROVIRUS-RELATED POL POLYPROTEIN FROM TRANSPOSON 412-LIKE PROTEIN"/>
    <property type="match status" value="1"/>
</dbReference>
<proteinExistence type="predicted"/>
<comment type="caution">
    <text evidence="2">The sequence shown here is derived from an EMBL/GenBank/DDBJ whole genome shotgun (WGS) entry which is preliminary data.</text>
</comment>
<accession>A0A9Q1BV65</accession>
<protein>
    <submittedName>
        <fullName evidence="2">Uncharacterized protein</fullName>
    </submittedName>
</protein>
<evidence type="ECO:0000256" key="1">
    <source>
        <dbReference type="SAM" id="MobiDB-lite"/>
    </source>
</evidence>